<keyword evidence="3" id="KW-1185">Reference proteome</keyword>
<dbReference type="PROSITE" id="PS51257">
    <property type="entry name" value="PROKAR_LIPOPROTEIN"/>
    <property type="match status" value="1"/>
</dbReference>
<organism evidence="2 3">
    <name type="scientific">Robiginitalea marina</name>
    <dbReference type="NCBI Taxonomy" id="2954105"/>
    <lineage>
        <taxon>Bacteria</taxon>
        <taxon>Pseudomonadati</taxon>
        <taxon>Bacteroidota</taxon>
        <taxon>Flavobacteriia</taxon>
        <taxon>Flavobacteriales</taxon>
        <taxon>Flavobacteriaceae</taxon>
        <taxon>Robiginitalea</taxon>
    </lineage>
</organism>
<name>A0ABT1B1B7_9FLAO</name>
<gene>
    <name evidence="2" type="ORF">NG653_14380</name>
</gene>
<accession>A0ABT1B1B7</accession>
<evidence type="ECO:0000313" key="3">
    <source>
        <dbReference type="Proteomes" id="UP001206312"/>
    </source>
</evidence>
<evidence type="ECO:0000313" key="2">
    <source>
        <dbReference type="EMBL" id="MCO5726047.1"/>
    </source>
</evidence>
<sequence length="317" mass="34803">MNSKRKSARFLILCMALLLSAGCKSDPKEKKETETPAAEAPRVVEVVTKSMEFFAPDTIPSGWNTFVYKNESTEPHFILLDKYPEGVTIEAAEKEVGPAFQEGMSFIMEGDTDKAMEAFGKLPEWFSRVVFSGGTGLIAANQTAVTTVKLDPGYYVMECYVRMPDGVFHNMMGMAKALVVTEEDSGISPPEYNMQIDIRGQSGISWNGKPRAGKAVFRVEYVDQMVHENFVGHDVNLARMEEGADLEGLEAWINWATPTGLMSSTMPAGFTFLGGVNDAPGGSIQYFEADLRPGKYVLISEVPGSLKKGMLKTFLVD</sequence>
<keyword evidence="1" id="KW-0732">Signal</keyword>
<proteinExistence type="predicted"/>
<dbReference type="EMBL" id="JAMXIB010000019">
    <property type="protein sequence ID" value="MCO5726047.1"/>
    <property type="molecule type" value="Genomic_DNA"/>
</dbReference>
<protein>
    <submittedName>
        <fullName evidence="2">Uncharacterized protein</fullName>
    </submittedName>
</protein>
<comment type="caution">
    <text evidence="2">The sequence shown here is derived from an EMBL/GenBank/DDBJ whole genome shotgun (WGS) entry which is preliminary data.</text>
</comment>
<dbReference type="RefSeq" id="WP_252742419.1">
    <property type="nucleotide sequence ID" value="NZ_JAMXIB010000019.1"/>
</dbReference>
<dbReference type="Proteomes" id="UP001206312">
    <property type="component" value="Unassembled WGS sequence"/>
</dbReference>
<reference evidence="2 3" key="1">
    <citation type="submission" date="2022-06" db="EMBL/GenBank/DDBJ databases">
        <authorList>
            <person name="Xuan X."/>
        </authorList>
    </citation>
    <scope>NUCLEOTIDE SEQUENCE [LARGE SCALE GENOMIC DNA]</scope>
    <source>
        <strain evidence="2 3">2V75</strain>
    </source>
</reference>
<feature type="chain" id="PRO_5045091524" evidence="1">
    <location>
        <begin position="22"/>
        <end position="317"/>
    </location>
</feature>
<feature type="signal peptide" evidence="1">
    <location>
        <begin position="1"/>
        <end position="21"/>
    </location>
</feature>
<evidence type="ECO:0000256" key="1">
    <source>
        <dbReference type="SAM" id="SignalP"/>
    </source>
</evidence>